<keyword evidence="2 4" id="KW-0479">Metal-binding</keyword>
<protein>
    <recommendedName>
        <fullName evidence="4">Metallothionein</fullName>
    </recommendedName>
</protein>
<sequence length="63" mass="6526">WTPSCSCSIRVSCTCASFCTGKEGKCTPWEQSCCSCCPVGCAMCAQGCICHGSISCVSLSSKK</sequence>
<dbReference type="Proteomes" id="UP000291022">
    <property type="component" value="Unassembled WGS sequence"/>
</dbReference>
<comment type="function">
    <text evidence="4">Metallothioneins have a high content of cysteine residues that bind various heavy metals.</text>
</comment>
<reference evidence="6" key="1">
    <citation type="submission" date="2016-06" db="EMBL/GenBank/DDBJ databases">
        <title>De novo assembly and RNA-Seq shows season-dependent expression and editing in black bear kidneys.</title>
        <authorList>
            <person name="Korstanje R."/>
            <person name="Srivastava A."/>
            <person name="Sarsani V.K."/>
            <person name="Sheehan S.M."/>
            <person name="Seger R.L."/>
            <person name="Barter M.E."/>
            <person name="Lindqvist C."/>
            <person name="Brody L.C."/>
            <person name="Mullikin J.C."/>
        </authorList>
    </citation>
    <scope>NUCLEOTIDE SEQUENCE [LARGE SCALE GENOMIC DNA]</scope>
</reference>
<comment type="similarity">
    <text evidence="1 4">Belongs to the metallothionein superfamily. Type 1 family.</text>
</comment>
<dbReference type="PRINTS" id="PR00860">
    <property type="entry name" value="MTVERTEBRATE"/>
</dbReference>
<dbReference type="GO" id="GO:0005634">
    <property type="term" value="C:nucleus"/>
    <property type="evidence" value="ECO:0007669"/>
    <property type="project" value="TreeGrafter"/>
</dbReference>
<evidence type="ECO:0000256" key="1">
    <source>
        <dbReference type="ARBA" id="ARBA00007283"/>
    </source>
</evidence>
<dbReference type="InterPro" id="IPR000006">
    <property type="entry name" value="Metalthion_vert"/>
</dbReference>
<dbReference type="GO" id="GO:0046872">
    <property type="term" value="F:metal ion binding"/>
    <property type="evidence" value="ECO:0007669"/>
    <property type="project" value="UniProtKB-KW"/>
</dbReference>
<evidence type="ECO:0000313" key="5">
    <source>
        <dbReference type="Ensembl" id="ENSUAMP00000014270.1"/>
    </source>
</evidence>
<keyword evidence="6" id="KW-1185">Reference proteome</keyword>
<dbReference type="Pfam" id="PF00131">
    <property type="entry name" value="Metallothio"/>
    <property type="match status" value="1"/>
</dbReference>
<dbReference type="GO" id="GO:0071294">
    <property type="term" value="P:cellular response to zinc ion"/>
    <property type="evidence" value="ECO:0007669"/>
    <property type="project" value="TreeGrafter"/>
</dbReference>
<dbReference type="PANTHER" id="PTHR23299">
    <property type="entry name" value="METALLOTHIONEIN"/>
    <property type="match status" value="1"/>
</dbReference>
<dbReference type="GO" id="GO:0010273">
    <property type="term" value="P:detoxification of copper ion"/>
    <property type="evidence" value="ECO:0007669"/>
    <property type="project" value="TreeGrafter"/>
</dbReference>
<dbReference type="InterPro" id="IPR017854">
    <property type="entry name" value="Metalthion_dom_sf"/>
</dbReference>
<dbReference type="Ensembl" id="ENSUAMT00000016010.1">
    <property type="protein sequence ID" value="ENSUAMP00000014270.1"/>
    <property type="gene ID" value="ENSUAMG00000011461.1"/>
</dbReference>
<dbReference type="GO" id="GO:0005737">
    <property type="term" value="C:cytoplasm"/>
    <property type="evidence" value="ECO:0007669"/>
    <property type="project" value="TreeGrafter"/>
</dbReference>
<proteinExistence type="inferred from homology"/>
<dbReference type="STRING" id="9643.ENSUAMP00000014270"/>
<dbReference type="SUPFAM" id="SSF57868">
    <property type="entry name" value="Metallothionein"/>
    <property type="match status" value="1"/>
</dbReference>
<keyword evidence="3 4" id="KW-0480">Metal-thiolate cluster</keyword>
<dbReference type="GO" id="GO:0071280">
    <property type="term" value="P:cellular response to copper ion"/>
    <property type="evidence" value="ECO:0007669"/>
    <property type="project" value="TreeGrafter"/>
</dbReference>
<organism evidence="5 6">
    <name type="scientific">Ursus americanus</name>
    <name type="common">American black bear</name>
    <name type="synonym">Euarctos americanus</name>
    <dbReference type="NCBI Taxonomy" id="9643"/>
    <lineage>
        <taxon>Eukaryota</taxon>
        <taxon>Metazoa</taxon>
        <taxon>Chordata</taxon>
        <taxon>Craniata</taxon>
        <taxon>Vertebrata</taxon>
        <taxon>Euteleostomi</taxon>
        <taxon>Mammalia</taxon>
        <taxon>Eutheria</taxon>
        <taxon>Laurasiatheria</taxon>
        <taxon>Carnivora</taxon>
        <taxon>Caniformia</taxon>
        <taxon>Ursidae</taxon>
        <taxon>Ursus</taxon>
    </lineage>
</organism>
<dbReference type="GO" id="GO:0071276">
    <property type="term" value="P:cellular response to cadmium ion"/>
    <property type="evidence" value="ECO:0007669"/>
    <property type="project" value="TreeGrafter"/>
</dbReference>
<reference evidence="5" key="2">
    <citation type="submission" date="2025-08" db="UniProtKB">
        <authorList>
            <consortium name="Ensembl"/>
        </authorList>
    </citation>
    <scope>IDENTIFICATION</scope>
</reference>
<dbReference type="GO" id="GO:0006882">
    <property type="term" value="P:intracellular zinc ion homeostasis"/>
    <property type="evidence" value="ECO:0007669"/>
    <property type="project" value="TreeGrafter"/>
</dbReference>
<evidence type="ECO:0000256" key="3">
    <source>
        <dbReference type="ARBA" id="ARBA00022851"/>
    </source>
</evidence>
<dbReference type="AlphaFoldDB" id="A0A452R758"/>
<evidence type="ECO:0000256" key="2">
    <source>
        <dbReference type="ARBA" id="ARBA00022723"/>
    </source>
</evidence>
<dbReference type="PANTHER" id="PTHR23299:SF24">
    <property type="entry name" value="METALLOTHIONEIN-1X"/>
    <property type="match status" value="1"/>
</dbReference>
<evidence type="ECO:0000313" key="6">
    <source>
        <dbReference type="Proteomes" id="UP000291022"/>
    </source>
</evidence>
<name>A0A452R758_URSAM</name>
<dbReference type="InterPro" id="IPR023587">
    <property type="entry name" value="Metalthion_dom_sf_vert"/>
</dbReference>
<reference evidence="5" key="3">
    <citation type="submission" date="2025-09" db="UniProtKB">
        <authorList>
            <consortium name="Ensembl"/>
        </authorList>
    </citation>
    <scope>IDENTIFICATION</scope>
</reference>
<evidence type="ECO:0000256" key="4">
    <source>
        <dbReference type="RuleBase" id="RU000621"/>
    </source>
</evidence>
<dbReference type="FunFam" id="4.10.10.10:FF:000001">
    <property type="entry name" value="Metallothionein"/>
    <property type="match status" value="1"/>
</dbReference>
<accession>A0A452R758</accession>
<dbReference type="Gene3D" id="4.10.10.10">
    <property type="entry name" value="Metallothionein Isoform II"/>
    <property type="match status" value="1"/>
</dbReference>